<evidence type="ECO:0000256" key="1">
    <source>
        <dbReference type="ARBA" id="ARBA00022448"/>
    </source>
</evidence>
<evidence type="ECO:0000256" key="2">
    <source>
        <dbReference type="ARBA" id="ARBA00022475"/>
    </source>
</evidence>
<evidence type="ECO:0000256" key="5">
    <source>
        <dbReference type="ARBA" id="ARBA00022630"/>
    </source>
</evidence>
<dbReference type="GO" id="GO:0006814">
    <property type="term" value="P:sodium ion transport"/>
    <property type="evidence" value="ECO:0007669"/>
    <property type="project" value="UniProtKB-KW"/>
</dbReference>
<dbReference type="Pfam" id="PF04205">
    <property type="entry name" value="FMN_bind"/>
    <property type="match status" value="1"/>
</dbReference>
<proteinExistence type="predicted"/>
<keyword evidence="2" id="KW-1003">Cell membrane</keyword>
<evidence type="ECO:0000259" key="16">
    <source>
        <dbReference type="SMART" id="SM00900"/>
    </source>
</evidence>
<reference evidence="18" key="1">
    <citation type="submission" date="2016-10" db="EMBL/GenBank/DDBJ databases">
        <authorList>
            <person name="Varghese N."/>
            <person name="Submissions S."/>
        </authorList>
    </citation>
    <scope>NUCLEOTIDE SEQUENCE [LARGE SCALE GENOMIC DNA]</scope>
    <source>
        <strain evidence="18">DSM 19891</strain>
    </source>
</reference>
<dbReference type="PANTHER" id="PTHR37838:SF1">
    <property type="entry name" value="NA(+)-TRANSLOCATING NADH-QUINONE REDUCTASE SUBUNIT C"/>
    <property type="match status" value="1"/>
</dbReference>
<evidence type="ECO:0000256" key="15">
    <source>
        <dbReference type="ARBA" id="ARBA00023201"/>
    </source>
</evidence>
<keyword evidence="15" id="KW-0739">Sodium transport</keyword>
<keyword evidence="7" id="KW-0812">Transmembrane</keyword>
<keyword evidence="3" id="KW-0997">Cell inner membrane</keyword>
<evidence type="ECO:0000256" key="6">
    <source>
        <dbReference type="ARBA" id="ARBA00022643"/>
    </source>
</evidence>
<evidence type="ECO:0000256" key="11">
    <source>
        <dbReference type="ARBA" id="ARBA00023053"/>
    </source>
</evidence>
<dbReference type="AlphaFoldDB" id="A0A1I6IHP4"/>
<keyword evidence="14" id="KW-0472">Membrane</keyword>
<keyword evidence="4" id="KW-0597">Phosphoprotein</keyword>
<accession>A0A1I6IHP4</accession>
<dbReference type="InterPro" id="IPR007329">
    <property type="entry name" value="FMN-bd"/>
</dbReference>
<keyword evidence="9" id="KW-1133">Transmembrane helix</keyword>
<evidence type="ECO:0000256" key="7">
    <source>
        <dbReference type="ARBA" id="ARBA00022692"/>
    </source>
</evidence>
<protein>
    <submittedName>
        <fullName evidence="17">NADH:ubiquinone oxidoreductase, Na(+)-translocating, C subunit</fullName>
    </submittedName>
</protein>
<dbReference type="PANTHER" id="PTHR37838">
    <property type="entry name" value="NA(+)-TRANSLOCATING NADH-QUINONE REDUCTASE SUBUNIT C"/>
    <property type="match status" value="1"/>
</dbReference>
<keyword evidence="8" id="KW-1278">Translocase</keyword>
<evidence type="ECO:0000256" key="10">
    <source>
        <dbReference type="ARBA" id="ARBA00023027"/>
    </source>
</evidence>
<dbReference type="GO" id="GO:0016655">
    <property type="term" value="F:oxidoreductase activity, acting on NAD(P)H, quinone or similar compound as acceptor"/>
    <property type="evidence" value="ECO:0007669"/>
    <property type="project" value="InterPro"/>
</dbReference>
<keyword evidence="6" id="KW-0288">FMN</keyword>
<evidence type="ECO:0000256" key="3">
    <source>
        <dbReference type="ARBA" id="ARBA00022519"/>
    </source>
</evidence>
<sequence>MHVNNFRPIEDNNDKLRHMRTKIIMLLLGFLLLNCKDQTPAIKQIDNTSLTQEKVITPIPSVINDLGEFIDIAFSDSLTVDDVFNFEKIDLNNVVTSTDMTQSVLLYKKMTKREKASSFPIFEVKNTNNVILPVQGLGFGGPIWAIVLLDTNTLEIKNIAFDHFAESDGYGAAMTHSTFEDEFIGSVINLEDDTFMIQKNLDSRIDDGVIIDGISGATMTSSAAIQMVNEGLKRYKEYLRP</sequence>
<evidence type="ECO:0000256" key="12">
    <source>
        <dbReference type="ARBA" id="ARBA00023065"/>
    </source>
</evidence>
<keyword evidence="1" id="KW-0813">Transport</keyword>
<feature type="domain" description="FMN-binding" evidence="16">
    <location>
        <begin position="138"/>
        <end position="235"/>
    </location>
</feature>
<evidence type="ECO:0000256" key="13">
    <source>
        <dbReference type="ARBA" id="ARBA00023075"/>
    </source>
</evidence>
<dbReference type="EMBL" id="FOYX01000001">
    <property type="protein sequence ID" value="SFR66236.1"/>
    <property type="molecule type" value="Genomic_DNA"/>
</dbReference>
<evidence type="ECO:0000313" key="17">
    <source>
        <dbReference type="EMBL" id="SFR66236.1"/>
    </source>
</evidence>
<gene>
    <name evidence="17" type="ORF">SAMN04488010_1754</name>
</gene>
<dbReference type="Proteomes" id="UP000199462">
    <property type="component" value="Unassembled WGS sequence"/>
</dbReference>
<dbReference type="STRING" id="440514.SAMN04488010_1754"/>
<evidence type="ECO:0000256" key="4">
    <source>
        <dbReference type="ARBA" id="ARBA00022553"/>
    </source>
</evidence>
<evidence type="ECO:0000256" key="9">
    <source>
        <dbReference type="ARBA" id="ARBA00022989"/>
    </source>
</evidence>
<evidence type="ECO:0000313" key="18">
    <source>
        <dbReference type="Proteomes" id="UP000199462"/>
    </source>
</evidence>
<dbReference type="InterPro" id="IPR010204">
    <property type="entry name" value="NqrC"/>
</dbReference>
<keyword evidence="12" id="KW-0406">Ion transport</keyword>
<keyword evidence="10" id="KW-0520">NAD</keyword>
<dbReference type="SMART" id="SM00900">
    <property type="entry name" value="FMN_bind"/>
    <property type="match status" value="1"/>
</dbReference>
<dbReference type="GO" id="GO:0016020">
    <property type="term" value="C:membrane"/>
    <property type="evidence" value="ECO:0007669"/>
    <property type="project" value="InterPro"/>
</dbReference>
<organism evidence="17 18">
    <name type="scientific">Maribacter stanieri</name>
    <dbReference type="NCBI Taxonomy" id="440514"/>
    <lineage>
        <taxon>Bacteria</taxon>
        <taxon>Pseudomonadati</taxon>
        <taxon>Bacteroidota</taxon>
        <taxon>Flavobacteriia</taxon>
        <taxon>Flavobacteriales</taxon>
        <taxon>Flavobacteriaceae</taxon>
        <taxon>Maribacter</taxon>
    </lineage>
</organism>
<dbReference type="GO" id="GO:0010181">
    <property type="term" value="F:FMN binding"/>
    <property type="evidence" value="ECO:0007669"/>
    <property type="project" value="InterPro"/>
</dbReference>
<keyword evidence="5" id="KW-0285">Flavoprotein</keyword>
<name>A0A1I6IHP4_9FLAO</name>
<keyword evidence="11" id="KW-0915">Sodium</keyword>
<evidence type="ECO:0000256" key="8">
    <source>
        <dbReference type="ARBA" id="ARBA00022967"/>
    </source>
</evidence>
<evidence type="ECO:0000256" key="14">
    <source>
        <dbReference type="ARBA" id="ARBA00023136"/>
    </source>
</evidence>
<keyword evidence="18" id="KW-1185">Reference proteome</keyword>
<keyword evidence="13 17" id="KW-0830">Ubiquinone</keyword>